<dbReference type="AlphaFoldDB" id="A0ABD1TKE7"/>
<organism evidence="2 3">
    <name type="scientific">Abeliophyllum distichum</name>
    <dbReference type="NCBI Taxonomy" id="126358"/>
    <lineage>
        <taxon>Eukaryota</taxon>
        <taxon>Viridiplantae</taxon>
        <taxon>Streptophyta</taxon>
        <taxon>Embryophyta</taxon>
        <taxon>Tracheophyta</taxon>
        <taxon>Spermatophyta</taxon>
        <taxon>Magnoliopsida</taxon>
        <taxon>eudicotyledons</taxon>
        <taxon>Gunneridae</taxon>
        <taxon>Pentapetalae</taxon>
        <taxon>asterids</taxon>
        <taxon>lamiids</taxon>
        <taxon>Lamiales</taxon>
        <taxon>Oleaceae</taxon>
        <taxon>Forsythieae</taxon>
        <taxon>Abeliophyllum</taxon>
    </lineage>
</organism>
<proteinExistence type="predicted"/>
<reference evidence="3" key="1">
    <citation type="submission" date="2024-07" db="EMBL/GenBank/DDBJ databases">
        <title>Two chromosome-level genome assemblies of Korean endemic species Abeliophyllum distichum and Forsythia ovata (Oleaceae).</title>
        <authorList>
            <person name="Jang H."/>
        </authorList>
    </citation>
    <scope>NUCLEOTIDE SEQUENCE [LARGE SCALE GENOMIC DNA]</scope>
</reference>
<keyword evidence="3" id="KW-1185">Reference proteome</keyword>
<evidence type="ECO:0000313" key="3">
    <source>
        <dbReference type="Proteomes" id="UP001604336"/>
    </source>
</evidence>
<gene>
    <name evidence="2" type="ORF">Adt_18797</name>
</gene>
<accession>A0ABD1TKE7</accession>
<name>A0ABD1TKE7_9LAMI</name>
<feature type="region of interest" description="Disordered" evidence="1">
    <location>
        <begin position="1"/>
        <end position="25"/>
    </location>
</feature>
<sequence>MAAGTGAVLPKEREGKFPTASTRTSATLTEKRVDEASPIVPTAGRIMGFRINVVLDDHAKDMLPKTLYHFRLQTSRWSKMTAAQGDPSKHERCMPPITISPFRMIITGLDKNPTSIVNTSDRWLLASSFESGSSEYPPFRPITMMPFENPSLRPPSPPPSVVPTVLRGSRTQLKHIWSSGQ</sequence>
<comment type="caution">
    <text evidence="2">The sequence shown here is derived from an EMBL/GenBank/DDBJ whole genome shotgun (WGS) entry which is preliminary data.</text>
</comment>
<dbReference type="EMBL" id="JBFOLK010000005">
    <property type="protein sequence ID" value="KAL2513197.1"/>
    <property type="molecule type" value="Genomic_DNA"/>
</dbReference>
<dbReference type="Proteomes" id="UP001604336">
    <property type="component" value="Unassembled WGS sequence"/>
</dbReference>
<evidence type="ECO:0000313" key="2">
    <source>
        <dbReference type="EMBL" id="KAL2513197.1"/>
    </source>
</evidence>
<evidence type="ECO:0000256" key="1">
    <source>
        <dbReference type="SAM" id="MobiDB-lite"/>
    </source>
</evidence>
<protein>
    <submittedName>
        <fullName evidence="2">Uncharacterized protein</fullName>
    </submittedName>
</protein>